<dbReference type="Gene3D" id="3.40.50.300">
    <property type="entry name" value="P-loop containing nucleotide triphosphate hydrolases"/>
    <property type="match status" value="1"/>
</dbReference>
<name>A0A7W7QY99_KITKI</name>
<dbReference type="EC" id="2.7.1.12" evidence="3 10"/>
<evidence type="ECO:0000256" key="7">
    <source>
        <dbReference type="ARBA" id="ARBA00022840"/>
    </source>
</evidence>
<evidence type="ECO:0000256" key="10">
    <source>
        <dbReference type="RuleBase" id="RU363066"/>
    </source>
</evidence>
<dbReference type="Proteomes" id="UP000540506">
    <property type="component" value="Unassembled WGS sequence"/>
</dbReference>
<dbReference type="GO" id="GO:0005524">
    <property type="term" value="F:ATP binding"/>
    <property type="evidence" value="ECO:0007669"/>
    <property type="project" value="UniProtKB-KW"/>
</dbReference>
<evidence type="ECO:0000256" key="9">
    <source>
        <dbReference type="ARBA" id="ARBA00048090"/>
    </source>
</evidence>
<dbReference type="RefSeq" id="WP_184934037.1">
    <property type="nucleotide sequence ID" value="NZ_JACHJV010000001.1"/>
</dbReference>
<dbReference type="PANTHER" id="PTHR43442">
    <property type="entry name" value="GLUCONOKINASE-RELATED"/>
    <property type="match status" value="1"/>
</dbReference>
<dbReference type="CDD" id="cd02021">
    <property type="entry name" value="GntK"/>
    <property type="match status" value="1"/>
</dbReference>
<comment type="caution">
    <text evidence="11">The sequence shown here is derived from an EMBL/GenBank/DDBJ whole genome shotgun (WGS) entry which is preliminary data.</text>
</comment>
<evidence type="ECO:0000256" key="6">
    <source>
        <dbReference type="ARBA" id="ARBA00022777"/>
    </source>
</evidence>
<evidence type="ECO:0000256" key="1">
    <source>
        <dbReference type="ARBA" id="ARBA00004761"/>
    </source>
</evidence>
<comment type="catalytic activity">
    <reaction evidence="9 10">
        <text>D-gluconate + ATP = 6-phospho-D-gluconate + ADP + H(+)</text>
        <dbReference type="Rhea" id="RHEA:19433"/>
        <dbReference type="ChEBI" id="CHEBI:15378"/>
        <dbReference type="ChEBI" id="CHEBI:18391"/>
        <dbReference type="ChEBI" id="CHEBI:30616"/>
        <dbReference type="ChEBI" id="CHEBI:58759"/>
        <dbReference type="ChEBI" id="CHEBI:456216"/>
        <dbReference type="EC" id="2.7.1.12"/>
    </reaction>
</comment>
<keyword evidence="12" id="KW-1185">Reference proteome</keyword>
<protein>
    <recommendedName>
        <fullName evidence="3 10">Gluconokinase</fullName>
        <ecNumber evidence="3 10">2.7.1.12</ecNumber>
    </recommendedName>
</protein>
<evidence type="ECO:0000256" key="5">
    <source>
        <dbReference type="ARBA" id="ARBA00022741"/>
    </source>
</evidence>
<comment type="similarity">
    <text evidence="2 10">Belongs to the gluconokinase GntK/GntV family.</text>
</comment>
<dbReference type="FunFam" id="3.40.50.300:FF:000522">
    <property type="entry name" value="Gluconokinase"/>
    <property type="match status" value="1"/>
</dbReference>
<evidence type="ECO:0000313" key="12">
    <source>
        <dbReference type="Proteomes" id="UP000540506"/>
    </source>
</evidence>
<keyword evidence="6 10" id="KW-0418">Kinase</keyword>
<dbReference type="InterPro" id="IPR031322">
    <property type="entry name" value="Shikimate/glucono_kinase"/>
</dbReference>
<dbReference type="SUPFAM" id="SSF52540">
    <property type="entry name" value="P-loop containing nucleoside triphosphate hydrolases"/>
    <property type="match status" value="1"/>
</dbReference>
<accession>A0A7W7QY99</accession>
<evidence type="ECO:0000313" key="11">
    <source>
        <dbReference type="EMBL" id="MBB4921754.1"/>
    </source>
</evidence>
<reference evidence="11 12" key="1">
    <citation type="submission" date="2020-08" db="EMBL/GenBank/DDBJ databases">
        <title>Sequencing the genomes of 1000 actinobacteria strains.</title>
        <authorList>
            <person name="Klenk H.-P."/>
        </authorList>
    </citation>
    <scope>NUCLEOTIDE SEQUENCE [LARGE SCALE GENOMIC DNA]</scope>
    <source>
        <strain evidence="11 12">DSM 41654</strain>
    </source>
</reference>
<dbReference type="NCBIfam" id="TIGR01313">
    <property type="entry name" value="therm_gnt_kin"/>
    <property type="match status" value="1"/>
</dbReference>
<evidence type="ECO:0000256" key="4">
    <source>
        <dbReference type="ARBA" id="ARBA00022679"/>
    </source>
</evidence>
<dbReference type="GO" id="GO:0005737">
    <property type="term" value="C:cytoplasm"/>
    <property type="evidence" value="ECO:0007669"/>
    <property type="project" value="TreeGrafter"/>
</dbReference>
<dbReference type="AlphaFoldDB" id="A0A7W7QY99"/>
<dbReference type="InterPro" id="IPR006001">
    <property type="entry name" value="Therm_gnt_kin"/>
</dbReference>
<keyword evidence="8" id="KW-0311">Gluconate utilization</keyword>
<keyword evidence="5 10" id="KW-0547">Nucleotide-binding</keyword>
<dbReference type="PANTHER" id="PTHR43442:SF3">
    <property type="entry name" value="GLUCONOKINASE-RELATED"/>
    <property type="match status" value="1"/>
</dbReference>
<evidence type="ECO:0000256" key="3">
    <source>
        <dbReference type="ARBA" id="ARBA00012054"/>
    </source>
</evidence>
<sequence length="189" mass="20508">MALSDENHRVGDQSTRPRPLIVVMGVSGVGKTTVARLLADRLDLPYAEADDFHPAANIAKMTAGIPLDDADRAPWLRALAGWLHERGEAGTGGVVTCSALKRHYRDTLRAGCPDAYFLHLDGSRELVADRLALRTGHFMPPSLLDSQYALLEPLQPDEHGAVVELGTHTPHELVELAVTLLRPVNGDLD</sequence>
<dbReference type="GO" id="GO:0019521">
    <property type="term" value="P:D-gluconate metabolic process"/>
    <property type="evidence" value="ECO:0007669"/>
    <property type="project" value="UniProtKB-KW"/>
</dbReference>
<evidence type="ECO:0000256" key="2">
    <source>
        <dbReference type="ARBA" id="ARBA00008420"/>
    </source>
</evidence>
<keyword evidence="4 10" id="KW-0808">Transferase</keyword>
<dbReference type="InterPro" id="IPR027417">
    <property type="entry name" value="P-loop_NTPase"/>
</dbReference>
<dbReference type="Pfam" id="PF01202">
    <property type="entry name" value="SKI"/>
    <property type="match status" value="1"/>
</dbReference>
<dbReference type="EMBL" id="JACHJV010000001">
    <property type="protein sequence ID" value="MBB4921754.1"/>
    <property type="molecule type" value="Genomic_DNA"/>
</dbReference>
<gene>
    <name evidence="11" type="ORF">FHR34_000747</name>
</gene>
<keyword evidence="7 10" id="KW-0067">ATP-binding</keyword>
<proteinExistence type="inferred from homology"/>
<organism evidence="11 12">
    <name type="scientific">Kitasatospora kifunensis</name>
    <name type="common">Streptomyces kifunensis</name>
    <dbReference type="NCBI Taxonomy" id="58351"/>
    <lineage>
        <taxon>Bacteria</taxon>
        <taxon>Bacillati</taxon>
        <taxon>Actinomycetota</taxon>
        <taxon>Actinomycetes</taxon>
        <taxon>Kitasatosporales</taxon>
        <taxon>Streptomycetaceae</taxon>
        <taxon>Kitasatospora</taxon>
    </lineage>
</organism>
<evidence type="ECO:0000256" key="8">
    <source>
        <dbReference type="ARBA" id="ARBA00023064"/>
    </source>
</evidence>
<dbReference type="GO" id="GO:0046316">
    <property type="term" value="F:gluconokinase activity"/>
    <property type="evidence" value="ECO:0007669"/>
    <property type="project" value="UniProtKB-EC"/>
</dbReference>
<comment type="pathway">
    <text evidence="1">Carbohydrate acid metabolism.</text>
</comment>